<keyword evidence="1" id="KW-0732">Signal</keyword>
<dbReference type="AlphaFoldDB" id="A0A068UNQ0"/>
<organism evidence="2 3">
    <name type="scientific">Coffea canephora</name>
    <name type="common">Robusta coffee</name>
    <dbReference type="NCBI Taxonomy" id="49390"/>
    <lineage>
        <taxon>Eukaryota</taxon>
        <taxon>Viridiplantae</taxon>
        <taxon>Streptophyta</taxon>
        <taxon>Embryophyta</taxon>
        <taxon>Tracheophyta</taxon>
        <taxon>Spermatophyta</taxon>
        <taxon>Magnoliopsida</taxon>
        <taxon>eudicotyledons</taxon>
        <taxon>Gunneridae</taxon>
        <taxon>Pentapetalae</taxon>
        <taxon>asterids</taxon>
        <taxon>lamiids</taxon>
        <taxon>Gentianales</taxon>
        <taxon>Rubiaceae</taxon>
        <taxon>Ixoroideae</taxon>
        <taxon>Gardenieae complex</taxon>
        <taxon>Bertiereae - Coffeeae clade</taxon>
        <taxon>Coffeeae</taxon>
        <taxon>Coffea</taxon>
    </lineage>
</organism>
<name>A0A068UNQ0_COFCA</name>
<evidence type="ECO:0000256" key="1">
    <source>
        <dbReference type="SAM" id="SignalP"/>
    </source>
</evidence>
<sequence length="97" mass="10758">MHILFESLLFCSLLREIGSNNSSVVTPSVIVVNQPPEPVNQPPELVNQLAEPVNQSPLFNFLSCQNEINLGYSVGASGQRNHIFKCYKRRRLATCGS</sequence>
<reference evidence="3" key="1">
    <citation type="journal article" date="2014" name="Science">
        <title>The coffee genome provides insight into the convergent evolution of caffeine biosynthesis.</title>
        <authorList>
            <person name="Denoeud F."/>
            <person name="Carretero-Paulet L."/>
            <person name="Dereeper A."/>
            <person name="Droc G."/>
            <person name="Guyot R."/>
            <person name="Pietrella M."/>
            <person name="Zheng C."/>
            <person name="Alberti A."/>
            <person name="Anthony F."/>
            <person name="Aprea G."/>
            <person name="Aury J.M."/>
            <person name="Bento P."/>
            <person name="Bernard M."/>
            <person name="Bocs S."/>
            <person name="Campa C."/>
            <person name="Cenci A."/>
            <person name="Combes M.C."/>
            <person name="Crouzillat D."/>
            <person name="Da Silva C."/>
            <person name="Daddiego L."/>
            <person name="De Bellis F."/>
            <person name="Dussert S."/>
            <person name="Garsmeur O."/>
            <person name="Gayraud T."/>
            <person name="Guignon V."/>
            <person name="Jahn K."/>
            <person name="Jamilloux V."/>
            <person name="Joet T."/>
            <person name="Labadie K."/>
            <person name="Lan T."/>
            <person name="Leclercq J."/>
            <person name="Lepelley M."/>
            <person name="Leroy T."/>
            <person name="Li L.T."/>
            <person name="Librado P."/>
            <person name="Lopez L."/>
            <person name="Munoz A."/>
            <person name="Noel B."/>
            <person name="Pallavicini A."/>
            <person name="Perrotta G."/>
            <person name="Poncet V."/>
            <person name="Pot D."/>
            <person name="Priyono X."/>
            <person name="Rigoreau M."/>
            <person name="Rouard M."/>
            <person name="Rozas J."/>
            <person name="Tranchant-Dubreuil C."/>
            <person name="VanBuren R."/>
            <person name="Zhang Q."/>
            <person name="Andrade A.C."/>
            <person name="Argout X."/>
            <person name="Bertrand B."/>
            <person name="de Kochko A."/>
            <person name="Graziosi G."/>
            <person name="Henry R.J."/>
            <person name="Jayarama X."/>
            <person name="Ming R."/>
            <person name="Nagai C."/>
            <person name="Rounsley S."/>
            <person name="Sankoff D."/>
            <person name="Giuliano G."/>
            <person name="Albert V.A."/>
            <person name="Wincker P."/>
            <person name="Lashermes P."/>
        </authorList>
    </citation>
    <scope>NUCLEOTIDE SEQUENCE [LARGE SCALE GENOMIC DNA]</scope>
    <source>
        <strain evidence="3">cv. DH200-94</strain>
    </source>
</reference>
<evidence type="ECO:0000313" key="2">
    <source>
        <dbReference type="EMBL" id="CDP09208.1"/>
    </source>
</evidence>
<dbReference type="Proteomes" id="UP000295252">
    <property type="component" value="Chromosome I"/>
</dbReference>
<gene>
    <name evidence="2" type="ORF">GSCOC_T00028438001</name>
</gene>
<proteinExistence type="predicted"/>
<protein>
    <submittedName>
        <fullName evidence="2">Uncharacterized protein</fullName>
    </submittedName>
</protein>
<keyword evidence="3" id="KW-1185">Reference proteome</keyword>
<feature type="signal peptide" evidence="1">
    <location>
        <begin position="1"/>
        <end position="19"/>
    </location>
</feature>
<dbReference type="Gramene" id="CDP09208">
    <property type="protein sequence ID" value="CDP09208"/>
    <property type="gene ID" value="GSCOC_T00028438001"/>
</dbReference>
<evidence type="ECO:0000313" key="3">
    <source>
        <dbReference type="Proteomes" id="UP000295252"/>
    </source>
</evidence>
<dbReference type="InParanoid" id="A0A068UNQ0"/>
<feature type="chain" id="PRO_5001654952" evidence="1">
    <location>
        <begin position="20"/>
        <end position="97"/>
    </location>
</feature>
<accession>A0A068UNQ0</accession>
<dbReference type="EMBL" id="HG739120">
    <property type="protein sequence ID" value="CDP09208.1"/>
    <property type="molecule type" value="Genomic_DNA"/>
</dbReference>